<evidence type="ECO:0000256" key="1">
    <source>
        <dbReference type="SAM" id="MobiDB-lite"/>
    </source>
</evidence>
<dbReference type="InterPro" id="IPR050126">
    <property type="entry name" value="Ap4A_hydrolase"/>
</dbReference>
<accession>A0A5N7MT17</accession>
<keyword evidence="4" id="KW-1185">Reference proteome</keyword>
<feature type="region of interest" description="Disordered" evidence="1">
    <location>
        <begin position="1"/>
        <end position="21"/>
    </location>
</feature>
<dbReference type="SUPFAM" id="SSF56300">
    <property type="entry name" value="Metallo-dependent phosphatases"/>
    <property type="match status" value="1"/>
</dbReference>
<dbReference type="OrthoDB" id="9807890at2"/>
<sequence>MSGGKRPRWSQNPKDGISEKGPAMTYRTYAIGDVHGRMDLLNLMMDQIHQDRALDSAPARAILLGDYIDRGPESRQVVEFLMGACKTTNDLEVIALKGNHEDLLVKGYRDPNCKEGETWFLNGGMQTLESYDLMWEDPFQTIPAAHIDFLESLPTIFVDELRIFVHAGLNPLFQLDEQPVKDLLWWRNQESLRLNQFGKLIVHGHEPHGGVPSIDGGHINLDTKAYRRGVLSCAVFDPGEYVPRILQVHAS</sequence>
<gene>
    <name evidence="3" type="ORF">FS320_35095</name>
</gene>
<dbReference type="Pfam" id="PF00149">
    <property type="entry name" value="Metallophos"/>
    <property type="match status" value="1"/>
</dbReference>
<dbReference type="Gene3D" id="3.60.21.10">
    <property type="match status" value="1"/>
</dbReference>
<reference evidence="3 4" key="1">
    <citation type="journal article" date="2019" name="Syst. Appl. Microbiol.">
        <title>Microvirga tunisiensis sp. nov., a root nodule symbiotic bacterium isolated from Lupinus micranthus and L. luteus grown in Northern Tunisia.</title>
        <authorList>
            <person name="Msaddak A."/>
            <person name="Rejili M."/>
            <person name="Duran D."/>
            <person name="Mars M."/>
            <person name="Palacios J.M."/>
            <person name="Ruiz-Argueso T."/>
            <person name="Rey L."/>
            <person name="Imperial J."/>
        </authorList>
    </citation>
    <scope>NUCLEOTIDE SEQUENCE [LARGE SCALE GENOMIC DNA]</scope>
    <source>
        <strain evidence="3 4">Lmie10</strain>
    </source>
</reference>
<proteinExistence type="predicted"/>
<dbReference type="InterPro" id="IPR029052">
    <property type="entry name" value="Metallo-depent_PP-like"/>
</dbReference>
<dbReference type="CDD" id="cd00144">
    <property type="entry name" value="MPP_PPP_family"/>
    <property type="match status" value="1"/>
</dbReference>
<feature type="domain" description="Calcineurin-like phosphoesterase" evidence="2">
    <location>
        <begin position="27"/>
        <end position="214"/>
    </location>
</feature>
<dbReference type="GO" id="GO:0016791">
    <property type="term" value="F:phosphatase activity"/>
    <property type="evidence" value="ECO:0007669"/>
    <property type="project" value="TreeGrafter"/>
</dbReference>
<comment type="caution">
    <text evidence="3">The sequence shown here is derived from an EMBL/GenBank/DDBJ whole genome shotgun (WGS) entry which is preliminary data.</text>
</comment>
<evidence type="ECO:0000313" key="3">
    <source>
        <dbReference type="EMBL" id="MPR30137.1"/>
    </source>
</evidence>
<protein>
    <submittedName>
        <fullName evidence="3">Serine/threonine protein phosphatase</fullName>
    </submittedName>
</protein>
<dbReference type="GO" id="GO:0008803">
    <property type="term" value="F:bis(5'-nucleosyl)-tetraphosphatase (symmetrical) activity"/>
    <property type="evidence" value="ECO:0007669"/>
    <property type="project" value="TreeGrafter"/>
</dbReference>
<evidence type="ECO:0000313" key="4">
    <source>
        <dbReference type="Proteomes" id="UP000403266"/>
    </source>
</evidence>
<organism evidence="3 4">
    <name type="scientific">Microvirga tunisiensis</name>
    <dbReference type="NCBI Taxonomy" id="2108360"/>
    <lineage>
        <taxon>Bacteria</taxon>
        <taxon>Pseudomonadati</taxon>
        <taxon>Pseudomonadota</taxon>
        <taxon>Alphaproteobacteria</taxon>
        <taxon>Hyphomicrobiales</taxon>
        <taxon>Methylobacteriaceae</taxon>
        <taxon>Microvirga</taxon>
    </lineage>
</organism>
<dbReference type="PANTHER" id="PTHR42850:SF4">
    <property type="entry name" value="ZINC-DEPENDENT ENDOPOLYPHOSPHATASE"/>
    <property type="match status" value="1"/>
</dbReference>
<dbReference type="EMBL" id="VOSK01000315">
    <property type="protein sequence ID" value="MPR30137.1"/>
    <property type="molecule type" value="Genomic_DNA"/>
</dbReference>
<dbReference type="PANTHER" id="PTHR42850">
    <property type="entry name" value="METALLOPHOSPHOESTERASE"/>
    <property type="match status" value="1"/>
</dbReference>
<name>A0A5N7MT17_9HYPH</name>
<evidence type="ECO:0000259" key="2">
    <source>
        <dbReference type="Pfam" id="PF00149"/>
    </source>
</evidence>
<dbReference type="Proteomes" id="UP000403266">
    <property type="component" value="Unassembled WGS sequence"/>
</dbReference>
<dbReference type="GO" id="GO:0005737">
    <property type="term" value="C:cytoplasm"/>
    <property type="evidence" value="ECO:0007669"/>
    <property type="project" value="TreeGrafter"/>
</dbReference>
<dbReference type="AlphaFoldDB" id="A0A5N7MT17"/>
<dbReference type="InterPro" id="IPR004843">
    <property type="entry name" value="Calcineurin-like_PHP"/>
</dbReference>
<dbReference type="GO" id="GO:0110154">
    <property type="term" value="P:RNA decapping"/>
    <property type="evidence" value="ECO:0007669"/>
    <property type="project" value="TreeGrafter"/>
</dbReference>